<dbReference type="PANTHER" id="PTHR46313:SF3">
    <property type="entry name" value="PROLYCOPENE ISOMERASE, CHLOROPLASTIC"/>
    <property type="match status" value="1"/>
</dbReference>
<proteinExistence type="predicted"/>
<organism evidence="1">
    <name type="scientific">marine sediment metagenome</name>
    <dbReference type="NCBI Taxonomy" id="412755"/>
    <lineage>
        <taxon>unclassified sequences</taxon>
        <taxon>metagenomes</taxon>
        <taxon>ecological metagenomes</taxon>
    </lineage>
</organism>
<feature type="non-terminal residue" evidence="1">
    <location>
        <position position="58"/>
    </location>
</feature>
<dbReference type="Gene3D" id="3.50.50.60">
    <property type="entry name" value="FAD/NAD(P)-binding domain"/>
    <property type="match status" value="1"/>
</dbReference>
<dbReference type="EMBL" id="BARS01053742">
    <property type="protein sequence ID" value="GAG53238.1"/>
    <property type="molecule type" value="Genomic_DNA"/>
</dbReference>
<comment type="caution">
    <text evidence="1">The sequence shown here is derived from an EMBL/GenBank/DDBJ whole genome shotgun (WGS) entry which is preliminary data.</text>
</comment>
<gene>
    <name evidence="1" type="ORF">S01H1_79683</name>
</gene>
<dbReference type="Pfam" id="PF13450">
    <property type="entry name" value="NAD_binding_8"/>
    <property type="match status" value="1"/>
</dbReference>
<evidence type="ECO:0000313" key="1">
    <source>
        <dbReference type="EMBL" id="GAG53238.1"/>
    </source>
</evidence>
<dbReference type="PANTHER" id="PTHR46313">
    <property type="match status" value="1"/>
</dbReference>
<accession>X0YYA2</accession>
<dbReference type="SUPFAM" id="SSF51905">
    <property type="entry name" value="FAD/NAD(P)-binding domain"/>
    <property type="match status" value="1"/>
</dbReference>
<reference evidence="1" key="1">
    <citation type="journal article" date="2014" name="Front. Microbiol.">
        <title>High frequency of phylogenetically diverse reductive dehalogenase-homologous genes in deep subseafloor sedimentary metagenomes.</title>
        <authorList>
            <person name="Kawai M."/>
            <person name="Futagami T."/>
            <person name="Toyoda A."/>
            <person name="Takaki Y."/>
            <person name="Nishi S."/>
            <person name="Hori S."/>
            <person name="Arai W."/>
            <person name="Tsubouchi T."/>
            <person name="Morono Y."/>
            <person name="Uchiyama I."/>
            <person name="Ito T."/>
            <person name="Fujiyama A."/>
            <person name="Inagaki F."/>
            <person name="Takami H."/>
        </authorList>
    </citation>
    <scope>NUCLEOTIDE SEQUENCE</scope>
    <source>
        <strain evidence="1">Expedition CK06-06</strain>
    </source>
</reference>
<dbReference type="AlphaFoldDB" id="X0YYA2"/>
<dbReference type="InterPro" id="IPR045892">
    <property type="entry name" value="CrtISO-like"/>
</dbReference>
<evidence type="ECO:0008006" key="2">
    <source>
        <dbReference type="Google" id="ProtNLM"/>
    </source>
</evidence>
<dbReference type="InterPro" id="IPR036188">
    <property type="entry name" value="FAD/NAD-bd_sf"/>
</dbReference>
<protein>
    <recommendedName>
        <fullName evidence="2">FAD-binding domain-containing protein</fullName>
    </recommendedName>
</protein>
<name>X0YYA2_9ZZZZ</name>
<sequence>MANPKYDVVVVGAGPGGLCCTALLCKWGLKTLLMDKNAIPGGKAITVERNGFKYDLEP</sequence>
<dbReference type="PRINTS" id="PR00419">
    <property type="entry name" value="ADXRDTASE"/>
</dbReference>
<dbReference type="GO" id="GO:0016116">
    <property type="term" value="P:carotenoid metabolic process"/>
    <property type="evidence" value="ECO:0007669"/>
    <property type="project" value="InterPro"/>
</dbReference>